<keyword evidence="3" id="KW-1185">Reference proteome</keyword>
<reference evidence="2 3" key="1">
    <citation type="submission" date="2024-06" db="EMBL/GenBank/DDBJ databases">
        <title>The Natural Products Discovery Center: Release of the First 8490 Sequenced Strains for Exploring Actinobacteria Biosynthetic Diversity.</title>
        <authorList>
            <person name="Kalkreuter E."/>
            <person name="Kautsar S.A."/>
            <person name="Yang D."/>
            <person name="Bader C.D."/>
            <person name="Teijaro C.N."/>
            <person name="Fluegel L."/>
            <person name="Davis C.M."/>
            <person name="Simpson J.R."/>
            <person name="Lauterbach L."/>
            <person name="Steele A.D."/>
            <person name="Gui C."/>
            <person name="Meng S."/>
            <person name="Li G."/>
            <person name="Viehrig K."/>
            <person name="Ye F."/>
            <person name="Su P."/>
            <person name="Kiefer A.F."/>
            <person name="Nichols A."/>
            <person name="Cepeda A.J."/>
            <person name="Yan W."/>
            <person name="Fan B."/>
            <person name="Jiang Y."/>
            <person name="Adhikari A."/>
            <person name="Zheng C.-J."/>
            <person name="Schuster L."/>
            <person name="Cowan T.M."/>
            <person name="Smanski M.J."/>
            <person name="Chevrette M.G."/>
            <person name="De Carvalho L.P.S."/>
            <person name="Shen B."/>
        </authorList>
    </citation>
    <scope>NUCLEOTIDE SEQUENCE [LARGE SCALE GENOMIC DNA]</scope>
    <source>
        <strain evidence="2 3">NPDC050100</strain>
    </source>
</reference>
<sequence>MGVASGVLGHAERQREALTAAYDAWVLAITTTADDARARATRAESEVDAERAERLQAELDRMRAAEEIPARGRRKE</sequence>
<gene>
    <name evidence="2" type="ORF">AB0I59_25925</name>
</gene>
<evidence type="ECO:0000313" key="2">
    <source>
        <dbReference type="EMBL" id="MEV0972053.1"/>
    </source>
</evidence>
<feature type="coiled-coil region" evidence="1">
    <location>
        <begin position="33"/>
        <end position="60"/>
    </location>
</feature>
<comment type="caution">
    <text evidence="2">The sequence shown here is derived from an EMBL/GenBank/DDBJ whole genome shotgun (WGS) entry which is preliminary data.</text>
</comment>
<evidence type="ECO:0000256" key="1">
    <source>
        <dbReference type="SAM" id="Coils"/>
    </source>
</evidence>
<name>A0ABV3GKA0_MICGL</name>
<proteinExistence type="predicted"/>
<dbReference type="Proteomes" id="UP001551675">
    <property type="component" value="Unassembled WGS sequence"/>
</dbReference>
<accession>A0ABV3GKA0</accession>
<dbReference type="RefSeq" id="WP_358136827.1">
    <property type="nucleotide sequence ID" value="NZ_JBFALK010000015.1"/>
</dbReference>
<organism evidence="2 3">
    <name type="scientific">Microtetraspora glauca</name>
    <dbReference type="NCBI Taxonomy" id="1996"/>
    <lineage>
        <taxon>Bacteria</taxon>
        <taxon>Bacillati</taxon>
        <taxon>Actinomycetota</taxon>
        <taxon>Actinomycetes</taxon>
        <taxon>Streptosporangiales</taxon>
        <taxon>Streptosporangiaceae</taxon>
        <taxon>Microtetraspora</taxon>
    </lineage>
</organism>
<protein>
    <submittedName>
        <fullName evidence="2">Uncharacterized protein</fullName>
    </submittedName>
</protein>
<dbReference type="EMBL" id="JBFALK010000015">
    <property type="protein sequence ID" value="MEV0972053.1"/>
    <property type="molecule type" value="Genomic_DNA"/>
</dbReference>
<evidence type="ECO:0000313" key="3">
    <source>
        <dbReference type="Proteomes" id="UP001551675"/>
    </source>
</evidence>
<keyword evidence="1" id="KW-0175">Coiled coil</keyword>